<protein>
    <recommendedName>
        <fullName evidence="3">SnoaL-like domain-containing protein</fullName>
    </recommendedName>
</protein>
<keyword evidence="2" id="KW-1185">Reference proteome</keyword>
<evidence type="ECO:0008006" key="3">
    <source>
        <dbReference type="Google" id="ProtNLM"/>
    </source>
</evidence>
<dbReference type="EMBL" id="JBHRYJ010000002">
    <property type="protein sequence ID" value="MFC3676324.1"/>
    <property type="molecule type" value="Genomic_DNA"/>
</dbReference>
<sequence length="121" mass="13035">MMALDDVVDTYCATWNTTDAGECARLLRVACTADCRYSDPLVHDLDRAALVAHIGMLLEKFPGSAIRRTSVIDSHPAGLRFGFVRLAADGGVMREGTDFCSLGEGGRLQRITGFFGPLVAL</sequence>
<comment type="caution">
    <text evidence="1">The sequence shown here is derived from an EMBL/GenBank/DDBJ whole genome shotgun (WGS) entry which is preliminary data.</text>
</comment>
<proteinExistence type="predicted"/>
<dbReference type="RefSeq" id="WP_379726724.1">
    <property type="nucleotide sequence ID" value="NZ_JBHRYJ010000002.1"/>
</dbReference>
<dbReference type="SUPFAM" id="SSF54427">
    <property type="entry name" value="NTF2-like"/>
    <property type="match status" value="1"/>
</dbReference>
<gene>
    <name evidence="1" type="ORF">ACFOOQ_12270</name>
</gene>
<organism evidence="1 2">
    <name type="scientific">Ferrovibrio xuzhouensis</name>
    <dbReference type="NCBI Taxonomy" id="1576914"/>
    <lineage>
        <taxon>Bacteria</taxon>
        <taxon>Pseudomonadati</taxon>
        <taxon>Pseudomonadota</taxon>
        <taxon>Alphaproteobacteria</taxon>
        <taxon>Rhodospirillales</taxon>
        <taxon>Rhodospirillaceae</taxon>
        <taxon>Ferrovibrio</taxon>
    </lineage>
</organism>
<accession>A0ABV7VGP9</accession>
<reference evidence="2" key="1">
    <citation type="journal article" date="2019" name="Int. J. Syst. Evol. Microbiol.">
        <title>The Global Catalogue of Microorganisms (GCM) 10K type strain sequencing project: providing services to taxonomists for standard genome sequencing and annotation.</title>
        <authorList>
            <consortium name="The Broad Institute Genomics Platform"/>
            <consortium name="The Broad Institute Genome Sequencing Center for Infectious Disease"/>
            <person name="Wu L."/>
            <person name="Ma J."/>
        </authorList>
    </citation>
    <scope>NUCLEOTIDE SEQUENCE [LARGE SCALE GENOMIC DNA]</scope>
    <source>
        <strain evidence="2">KCTC 42182</strain>
    </source>
</reference>
<dbReference type="Gene3D" id="3.10.450.50">
    <property type="match status" value="1"/>
</dbReference>
<dbReference type="InterPro" id="IPR032710">
    <property type="entry name" value="NTF2-like_dom_sf"/>
</dbReference>
<evidence type="ECO:0000313" key="1">
    <source>
        <dbReference type="EMBL" id="MFC3676324.1"/>
    </source>
</evidence>
<name>A0ABV7VGP9_9PROT</name>
<dbReference type="Proteomes" id="UP001595711">
    <property type="component" value="Unassembled WGS sequence"/>
</dbReference>
<evidence type="ECO:0000313" key="2">
    <source>
        <dbReference type="Proteomes" id="UP001595711"/>
    </source>
</evidence>